<name>A0A218W7M6_PUNGR</name>
<feature type="region of interest" description="Disordered" evidence="1">
    <location>
        <begin position="83"/>
        <end position="139"/>
    </location>
</feature>
<dbReference type="Proteomes" id="UP000197138">
    <property type="component" value="Unassembled WGS sequence"/>
</dbReference>
<proteinExistence type="predicted"/>
<evidence type="ECO:0000313" key="2">
    <source>
        <dbReference type="EMBL" id="OWM68489.1"/>
    </source>
</evidence>
<dbReference type="AlphaFoldDB" id="A0A218W7M6"/>
<reference evidence="3" key="1">
    <citation type="journal article" date="2017" name="Plant J.">
        <title>The pomegranate (Punica granatum L.) genome and the genomics of punicalagin biosynthesis.</title>
        <authorList>
            <person name="Qin G."/>
            <person name="Xu C."/>
            <person name="Ming R."/>
            <person name="Tang H."/>
            <person name="Guyot R."/>
            <person name="Kramer E.M."/>
            <person name="Hu Y."/>
            <person name="Yi X."/>
            <person name="Qi Y."/>
            <person name="Xu X."/>
            <person name="Gao Z."/>
            <person name="Pan H."/>
            <person name="Jian J."/>
            <person name="Tian Y."/>
            <person name="Yue Z."/>
            <person name="Xu Y."/>
        </authorList>
    </citation>
    <scope>NUCLEOTIDE SEQUENCE [LARGE SCALE GENOMIC DNA]</scope>
    <source>
        <strain evidence="3">cv. Dabenzi</strain>
    </source>
</reference>
<protein>
    <submittedName>
        <fullName evidence="2">Uncharacterized protein</fullName>
    </submittedName>
</protein>
<gene>
    <name evidence="2" type="ORF">CDL15_Pgr020695</name>
</gene>
<evidence type="ECO:0000313" key="3">
    <source>
        <dbReference type="Proteomes" id="UP000197138"/>
    </source>
</evidence>
<organism evidence="2 3">
    <name type="scientific">Punica granatum</name>
    <name type="common">Pomegranate</name>
    <dbReference type="NCBI Taxonomy" id="22663"/>
    <lineage>
        <taxon>Eukaryota</taxon>
        <taxon>Viridiplantae</taxon>
        <taxon>Streptophyta</taxon>
        <taxon>Embryophyta</taxon>
        <taxon>Tracheophyta</taxon>
        <taxon>Spermatophyta</taxon>
        <taxon>Magnoliopsida</taxon>
        <taxon>eudicotyledons</taxon>
        <taxon>Gunneridae</taxon>
        <taxon>Pentapetalae</taxon>
        <taxon>rosids</taxon>
        <taxon>malvids</taxon>
        <taxon>Myrtales</taxon>
        <taxon>Lythraceae</taxon>
        <taxon>Punica</taxon>
    </lineage>
</organism>
<dbReference type="EMBL" id="MTKT01004955">
    <property type="protein sequence ID" value="OWM68489.1"/>
    <property type="molecule type" value="Genomic_DNA"/>
</dbReference>
<sequence length="139" mass="14204">MVKGWVMVVCVVGGAGASMLSGTWVGGIQDVGSAVGPCPEGGVELKDAQFDPLSRANNSAMLVVMLAASWLTVPSSAAMRAWSSEVDDVGETRGRGAPEDVGVGDVSKGRLNTPVVRSRELEAAEHVSGVAKNEPGPVD</sequence>
<accession>A0A218W7M6</accession>
<comment type="caution">
    <text evidence="2">The sequence shown here is derived from an EMBL/GenBank/DDBJ whole genome shotgun (WGS) entry which is preliminary data.</text>
</comment>
<evidence type="ECO:0000256" key="1">
    <source>
        <dbReference type="SAM" id="MobiDB-lite"/>
    </source>
</evidence>